<accession>A0A4Y1X398</accession>
<reference evidence="2" key="1">
    <citation type="submission" date="2019-06" db="EMBL/GenBank/DDBJ databases">
        <title>Alistipes onderdonkii subsp. vulgaris subsp. nov., Alistipes dispar sp. nov. and Alistipes communis sp. nov., isolated from human faeces, and creation of Alistipes onderdonkii subsp. onderdonkii subsp. nov.</title>
        <authorList>
            <person name="Sakamoto M."/>
            <person name="Ikeyama N."/>
            <person name="Ogata Y."/>
            <person name="Suda W."/>
            <person name="Iino T."/>
            <person name="Hattori M."/>
            <person name="Ohkuma M."/>
        </authorList>
    </citation>
    <scope>NUCLEOTIDE SEQUENCE [LARGE SCALE GENOMIC DNA]</scope>
    <source>
        <strain evidence="2">5CPEGH6</strain>
    </source>
</reference>
<proteinExistence type="predicted"/>
<name>A0A4Y1X398_9BACT</name>
<dbReference type="EMBL" id="AP019736">
    <property type="protein sequence ID" value="BBL06946.1"/>
    <property type="molecule type" value="Genomic_DNA"/>
</dbReference>
<organism evidence="1 2">
    <name type="scientific">Alistipes dispar</name>
    <dbReference type="NCBI Taxonomy" id="2585119"/>
    <lineage>
        <taxon>Bacteria</taxon>
        <taxon>Pseudomonadati</taxon>
        <taxon>Bacteroidota</taxon>
        <taxon>Bacteroidia</taxon>
        <taxon>Bacteroidales</taxon>
        <taxon>Rikenellaceae</taxon>
        <taxon>Alistipes</taxon>
    </lineage>
</organism>
<dbReference type="GeneID" id="98673565"/>
<dbReference type="AlphaFoldDB" id="A0A4Y1X398"/>
<keyword evidence="2" id="KW-1185">Reference proteome</keyword>
<dbReference type="RefSeq" id="WP_141428850.1">
    <property type="nucleotide sequence ID" value="NZ_AP019736.1"/>
</dbReference>
<gene>
    <name evidence="1" type="ORF">A5CPEGH6_15840</name>
</gene>
<dbReference type="Proteomes" id="UP000319374">
    <property type="component" value="Chromosome"/>
</dbReference>
<dbReference type="KEGG" id="ada:A5CPEGH6_15840"/>
<evidence type="ECO:0000313" key="2">
    <source>
        <dbReference type="Proteomes" id="UP000319374"/>
    </source>
</evidence>
<sequence length="73" mass="7861">MAGTGSTTGCVRAGFGVTDNQELRWKRTKDLLYTYSVPVPPNLYSSTFANVGTIDNSGIELTIASTPVTTRNF</sequence>
<evidence type="ECO:0000313" key="1">
    <source>
        <dbReference type="EMBL" id="BBL06946.1"/>
    </source>
</evidence>
<protein>
    <submittedName>
        <fullName evidence="1">Uncharacterized protein</fullName>
    </submittedName>
</protein>